<dbReference type="AlphaFoldDB" id="A0A7W7QIR7"/>
<dbReference type="GO" id="GO:0003989">
    <property type="term" value="F:acetyl-CoA carboxylase activity"/>
    <property type="evidence" value="ECO:0007669"/>
    <property type="project" value="InterPro"/>
</dbReference>
<dbReference type="Proteomes" id="UP000552644">
    <property type="component" value="Unassembled WGS sequence"/>
</dbReference>
<comment type="caution">
    <text evidence="2">The sequence shown here is derived from an EMBL/GenBank/DDBJ whole genome shotgun (WGS) entry which is preliminary data.</text>
</comment>
<dbReference type="RefSeq" id="WP_184712977.1">
    <property type="nucleotide sequence ID" value="NZ_JACHJP010000001.1"/>
</dbReference>
<proteinExistence type="predicted"/>
<dbReference type="GO" id="GO:0004658">
    <property type="term" value="F:propionyl-CoA carboxylase activity"/>
    <property type="evidence" value="ECO:0007669"/>
    <property type="project" value="InterPro"/>
</dbReference>
<gene>
    <name evidence="2" type="ORF">FHS44_001373</name>
</gene>
<evidence type="ECO:0000256" key="1">
    <source>
        <dbReference type="SAM" id="MobiDB-lite"/>
    </source>
</evidence>
<evidence type="ECO:0008006" key="4">
    <source>
        <dbReference type="Google" id="ProtNLM"/>
    </source>
</evidence>
<sequence length="67" mass="7105">MTAIHVVRGRAEAEELAALAVVLLALGRRATPAPGTASDETVSWPREFGGYRSPTSWAGLPREASRS</sequence>
<name>A0A7W7QIR7_9ACTN</name>
<dbReference type="EMBL" id="JACHJP010000001">
    <property type="protein sequence ID" value="MBB4914301.1"/>
    <property type="molecule type" value="Genomic_DNA"/>
</dbReference>
<feature type="region of interest" description="Disordered" evidence="1">
    <location>
        <begin position="31"/>
        <end position="67"/>
    </location>
</feature>
<dbReference type="InterPro" id="IPR032716">
    <property type="entry name" value="ACC_epsilon"/>
</dbReference>
<keyword evidence="3" id="KW-1185">Reference proteome</keyword>
<accession>A0A7W7QIR7</accession>
<reference evidence="2 3" key="1">
    <citation type="submission" date="2020-08" db="EMBL/GenBank/DDBJ databases">
        <title>Genomic Encyclopedia of Type Strains, Phase III (KMG-III): the genomes of soil and plant-associated and newly described type strains.</title>
        <authorList>
            <person name="Whitman W."/>
        </authorList>
    </citation>
    <scope>NUCLEOTIDE SEQUENCE [LARGE SCALE GENOMIC DNA]</scope>
    <source>
        <strain evidence="2 3">CECT 8840</strain>
    </source>
</reference>
<evidence type="ECO:0000313" key="3">
    <source>
        <dbReference type="Proteomes" id="UP000552644"/>
    </source>
</evidence>
<dbReference type="Pfam" id="PF13822">
    <property type="entry name" value="ACC_epsilon"/>
    <property type="match status" value="1"/>
</dbReference>
<organism evidence="2 3">
    <name type="scientific">Streptosporangium saharense</name>
    <dbReference type="NCBI Taxonomy" id="1706840"/>
    <lineage>
        <taxon>Bacteria</taxon>
        <taxon>Bacillati</taxon>
        <taxon>Actinomycetota</taxon>
        <taxon>Actinomycetes</taxon>
        <taxon>Streptosporangiales</taxon>
        <taxon>Streptosporangiaceae</taxon>
        <taxon>Streptosporangium</taxon>
    </lineage>
</organism>
<evidence type="ECO:0000313" key="2">
    <source>
        <dbReference type="EMBL" id="MBB4914301.1"/>
    </source>
</evidence>
<protein>
    <recommendedName>
        <fullName evidence="4">Acyl-CoA carboxylase subunit epsilon</fullName>
    </recommendedName>
</protein>